<dbReference type="Gene3D" id="1.10.390.10">
    <property type="entry name" value="Neutral Protease Domain 2"/>
    <property type="match status" value="1"/>
</dbReference>
<accession>A0ABQ3YAU8</accession>
<dbReference type="InterPro" id="IPR042097">
    <property type="entry name" value="Aminopeptidase_N-like_N_sf"/>
</dbReference>
<feature type="domain" description="Aminopeptidase N-like N-terminal" evidence="2">
    <location>
        <begin position="73"/>
        <end position="243"/>
    </location>
</feature>
<evidence type="ECO:0000259" key="1">
    <source>
        <dbReference type="Pfam" id="PF01433"/>
    </source>
</evidence>
<evidence type="ECO:0000313" key="3">
    <source>
        <dbReference type="EMBL" id="GID77097.1"/>
    </source>
</evidence>
<dbReference type="SUPFAM" id="SSF63737">
    <property type="entry name" value="Leukotriene A4 hydrolase N-terminal domain"/>
    <property type="match status" value="1"/>
</dbReference>
<evidence type="ECO:0008006" key="5">
    <source>
        <dbReference type="Google" id="ProtNLM"/>
    </source>
</evidence>
<dbReference type="InterPro" id="IPR050344">
    <property type="entry name" value="Peptidase_M1_aminopeptidases"/>
</dbReference>
<comment type="caution">
    <text evidence="3">The sequence shown here is derived from an EMBL/GenBank/DDBJ whole genome shotgun (WGS) entry which is preliminary data.</text>
</comment>
<dbReference type="EMBL" id="BOMI01000114">
    <property type="protein sequence ID" value="GID77097.1"/>
    <property type="molecule type" value="Genomic_DNA"/>
</dbReference>
<dbReference type="CDD" id="cd09603">
    <property type="entry name" value="M1_APN_like"/>
    <property type="match status" value="1"/>
</dbReference>
<protein>
    <recommendedName>
        <fullName evidence="5">Membrane alanyl aminopeptidase</fullName>
    </recommendedName>
</protein>
<keyword evidence="4" id="KW-1185">Reference proteome</keyword>
<name>A0ABQ3YAU8_9ACTN</name>
<reference evidence="3 4" key="1">
    <citation type="submission" date="2021-01" db="EMBL/GenBank/DDBJ databases">
        <title>Whole genome shotgun sequence of Actinoplanes deccanensis NBRC 13994.</title>
        <authorList>
            <person name="Komaki H."/>
            <person name="Tamura T."/>
        </authorList>
    </citation>
    <scope>NUCLEOTIDE SEQUENCE [LARGE SCALE GENOMIC DNA]</scope>
    <source>
        <strain evidence="3 4">NBRC 13994</strain>
    </source>
</reference>
<dbReference type="Pfam" id="PF01433">
    <property type="entry name" value="Peptidase_M1"/>
    <property type="match status" value="1"/>
</dbReference>
<dbReference type="Proteomes" id="UP000609879">
    <property type="component" value="Unassembled WGS sequence"/>
</dbReference>
<dbReference type="InterPro" id="IPR027268">
    <property type="entry name" value="Peptidase_M4/M1_CTD_sf"/>
</dbReference>
<organism evidence="3 4">
    <name type="scientific">Paractinoplanes deccanensis</name>
    <dbReference type="NCBI Taxonomy" id="113561"/>
    <lineage>
        <taxon>Bacteria</taxon>
        <taxon>Bacillati</taxon>
        <taxon>Actinomycetota</taxon>
        <taxon>Actinomycetes</taxon>
        <taxon>Micromonosporales</taxon>
        <taxon>Micromonosporaceae</taxon>
        <taxon>Paractinoplanes</taxon>
    </lineage>
</organism>
<evidence type="ECO:0000313" key="4">
    <source>
        <dbReference type="Proteomes" id="UP000609879"/>
    </source>
</evidence>
<feature type="domain" description="Peptidase M1 membrane alanine aminopeptidase" evidence="1">
    <location>
        <begin position="493"/>
        <end position="683"/>
    </location>
</feature>
<dbReference type="InterPro" id="IPR045357">
    <property type="entry name" value="Aminopeptidase_N-like_N"/>
</dbReference>
<dbReference type="InterPro" id="IPR014782">
    <property type="entry name" value="Peptidase_M1_dom"/>
</dbReference>
<dbReference type="PANTHER" id="PTHR11533">
    <property type="entry name" value="PROTEASE M1 ZINC METALLOPROTEASE"/>
    <property type="match status" value="1"/>
</dbReference>
<gene>
    <name evidence="3" type="ORF">Ade02nite_57380</name>
</gene>
<dbReference type="PANTHER" id="PTHR11533:SF297">
    <property type="entry name" value="AMINOPEPTIDASE N"/>
    <property type="match status" value="1"/>
</dbReference>
<dbReference type="SUPFAM" id="SSF55486">
    <property type="entry name" value="Metalloproteases ('zincins'), catalytic domain"/>
    <property type="match status" value="1"/>
</dbReference>
<proteinExistence type="predicted"/>
<evidence type="ECO:0000259" key="2">
    <source>
        <dbReference type="Pfam" id="PF17900"/>
    </source>
</evidence>
<dbReference type="Pfam" id="PF17900">
    <property type="entry name" value="Peptidase_M1_N"/>
    <property type="match status" value="1"/>
</dbReference>
<sequence>MILSFVSAHAVVHTTKDNKSAVVLSVSALGTSLTSARVMRSLLAMTLAFTPGAPGIGDPYFPDDGNGGYDVRHYDLAVGYQPGPGLLTGVATVTAAATQDLSAFDLDLDGLTVRSVDVNGARAAWTRQGGELVVTPARGLPSGSPFTVVVRYDGVPEPIDDPAIGVSGFLRTADGFTVAGEPHAAATWFPVNDHPADKASYTFHVTVPEGTQAVANGRSLGSTTSGGRTTWNWDAAEPMASYLATVTAGRLAMTTYQRDGITFTDAIDGNADRPKWSPRTGGRLLYSGPLTGDTFYRRLTRTVSVPAAGGELSFWANLDTSDTSYLFVEARTAGQDDWTTLPDREGYMRRWAGHLCDGTWPFLAHYVTRQADGSCGPTGTTGEWWADSSYNFGPDDSVQLAFDLAEYAGKDIEISVTYAGQPPAEGEDETRRLGVFLDDLTVPGTATSFEDDGDTLDGWTATPAGASWVSTAAADVPTAGYLIKSSLARQPEYLRFFAKYFGPYPFREAGGIVTAADFGFALETQTRPTYSAGILYSQDFADAIVQHELAHQWFGNNVSLRRWNDIWLNEGFATYAPWLWSEKHGGHSAQETFDSLYGAFAPDDAFWNWPLTDPGPDHATLATDQRGAMVLQVLRNRVGDATFFRILTAWGAKYRGGNATSADFETLAERVSGRDLTALFDAWLHQPGRPTIVR</sequence>
<dbReference type="Gene3D" id="2.60.40.1730">
    <property type="entry name" value="tricorn interacting facor f3 domain"/>
    <property type="match status" value="1"/>
</dbReference>